<dbReference type="InterPro" id="IPR001304">
    <property type="entry name" value="C-type_lectin-like"/>
</dbReference>
<evidence type="ECO:0000313" key="4">
    <source>
        <dbReference type="Proteomes" id="UP000604046"/>
    </source>
</evidence>
<dbReference type="InterPro" id="IPR016187">
    <property type="entry name" value="CTDL_fold"/>
</dbReference>
<reference evidence="3" key="1">
    <citation type="submission" date="2021-02" db="EMBL/GenBank/DDBJ databases">
        <authorList>
            <person name="Dougan E. K."/>
            <person name="Rhodes N."/>
            <person name="Thang M."/>
            <person name="Chan C."/>
        </authorList>
    </citation>
    <scope>NUCLEOTIDE SEQUENCE</scope>
</reference>
<dbReference type="Gene3D" id="3.10.100.10">
    <property type="entry name" value="Mannose-Binding Protein A, subunit A"/>
    <property type="match status" value="1"/>
</dbReference>
<keyword evidence="1" id="KW-0472">Membrane</keyword>
<dbReference type="Proteomes" id="UP000604046">
    <property type="component" value="Unassembled WGS sequence"/>
</dbReference>
<sequence>MTQCQDRICSGLGATLAVIHDIDTQFFLVNLTQEFKGAAYVGLFERGTNESGDWTWVDGSNFSFEPDANGSQYPLAGWAISEPDNWCLDEDCAALGVEFLPNYSARGIPWLSSLFGPLKSKGLFDISCNTQLHCLCQEGQQVSEDFVLWEFNNSALTNENSLHVNVTYLQNYMTCFFKRTRCWWYNNQTFQGSFLGLGLLCLGCLVYSMTGCQEGPKPAVTLGETSASSNYGQLLEACDRQSEVDSTVDRWIVKGSWASMLYGILLVGLSVTTICHVNFGIGFGFGLDGLVAFAMCAAQVIISTSACMVQKHLSTPSRVVVEWWVLAFALAKVGMAIGDLILAVMYITETLGGFVRENASFCSAGYLFCWMLMVSMVCQSVAGMAIARIHTRAAQHMGGVQNLTKLIGCSGLLLIVATFGAGLGLGVCGGLFIFDDSTDALDPMAGIAFSYFAAALCHFFAGAGSLRANTQVRAHYQKGARTITEMQNF</sequence>
<accession>A0A812N1E9</accession>
<keyword evidence="1" id="KW-0812">Transmembrane</keyword>
<dbReference type="PROSITE" id="PS50041">
    <property type="entry name" value="C_TYPE_LECTIN_2"/>
    <property type="match status" value="1"/>
</dbReference>
<keyword evidence="4" id="KW-1185">Reference proteome</keyword>
<dbReference type="EMBL" id="CAJNDS010002035">
    <property type="protein sequence ID" value="CAE7297153.1"/>
    <property type="molecule type" value="Genomic_DNA"/>
</dbReference>
<feature type="transmembrane region" description="Helical" evidence="1">
    <location>
        <begin position="260"/>
        <end position="283"/>
    </location>
</feature>
<dbReference type="Pfam" id="PF00059">
    <property type="entry name" value="Lectin_C"/>
    <property type="match status" value="1"/>
</dbReference>
<gene>
    <name evidence="3" type="primary">Clec4e</name>
    <name evidence="3" type="ORF">SNAT2548_LOCUS15644</name>
</gene>
<dbReference type="InterPro" id="IPR050801">
    <property type="entry name" value="Ca-Dep_Lectins_ImmuneDev"/>
</dbReference>
<feature type="transmembrane region" description="Helical" evidence="1">
    <location>
        <begin position="446"/>
        <end position="466"/>
    </location>
</feature>
<feature type="transmembrane region" description="Helical" evidence="1">
    <location>
        <begin position="406"/>
        <end position="434"/>
    </location>
</feature>
<dbReference type="InterPro" id="IPR016186">
    <property type="entry name" value="C-type_lectin-like/link_sf"/>
</dbReference>
<dbReference type="SMART" id="SM00034">
    <property type="entry name" value="CLECT"/>
    <property type="match status" value="1"/>
</dbReference>
<keyword evidence="1" id="KW-1133">Transmembrane helix</keyword>
<evidence type="ECO:0000313" key="3">
    <source>
        <dbReference type="EMBL" id="CAE7297153.1"/>
    </source>
</evidence>
<feature type="transmembrane region" description="Helical" evidence="1">
    <location>
        <begin position="289"/>
        <end position="309"/>
    </location>
</feature>
<evidence type="ECO:0000256" key="1">
    <source>
        <dbReference type="SAM" id="Phobius"/>
    </source>
</evidence>
<feature type="domain" description="C-type lectin" evidence="2">
    <location>
        <begin position="1"/>
        <end position="137"/>
    </location>
</feature>
<comment type="caution">
    <text evidence="3">The sequence shown here is derived from an EMBL/GenBank/DDBJ whole genome shotgun (WGS) entry which is preliminary data.</text>
</comment>
<dbReference type="SUPFAM" id="SSF56436">
    <property type="entry name" value="C-type lectin-like"/>
    <property type="match status" value="1"/>
</dbReference>
<dbReference type="PANTHER" id="PTHR22801:SF63">
    <property type="entry name" value="C-TYPE LECTIN DOMAIN-CONTAINING PROTEIN"/>
    <property type="match status" value="1"/>
</dbReference>
<proteinExistence type="predicted"/>
<dbReference type="OrthoDB" id="418245at2759"/>
<evidence type="ECO:0000259" key="2">
    <source>
        <dbReference type="PROSITE" id="PS50041"/>
    </source>
</evidence>
<name>A0A812N1E9_9DINO</name>
<organism evidence="3 4">
    <name type="scientific">Symbiodinium natans</name>
    <dbReference type="NCBI Taxonomy" id="878477"/>
    <lineage>
        <taxon>Eukaryota</taxon>
        <taxon>Sar</taxon>
        <taxon>Alveolata</taxon>
        <taxon>Dinophyceae</taxon>
        <taxon>Suessiales</taxon>
        <taxon>Symbiodiniaceae</taxon>
        <taxon>Symbiodinium</taxon>
    </lineage>
</organism>
<feature type="transmembrane region" description="Helical" evidence="1">
    <location>
        <begin position="321"/>
        <end position="345"/>
    </location>
</feature>
<dbReference type="PANTHER" id="PTHR22801">
    <property type="entry name" value="LITHOSTATHINE"/>
    <property type="match status" value="1"/>
</dbReference>
<protein>
    <submittedName>
        <fullName evidence="3">Clec4e protein</fullName>
    </submittedName>
</protein>
<feature type="transmembrane region" description="Helical" evidence="1">
    <location>
        <begin position="365"/>
        <end position="386"/>
    </location>
</feature>
<dbReference type="AlphaFoldDB" id="A0A812N1E9"/>